<organism evidence="2">
    <name type="scientific">Trieres chinensis</name>
    <name type="common">Marine centric diatom</name>
    <name type="synonym">Odontella sinensis</name>
    <dbReference type="NCBI Taxonomy" id="1514140"/>
    <lineage>
        <taxon>Eukaryota</taxon>
        <taxon>Sar</taxon>
        <taxon>Stramenopiles</taxon>
        <taxon>Ochrophyta</taxon>
        <taxon>Bacillariophyta</taxon>
        <taxon>Mediophyceae</taxon>
        <taxon>Biddulphiophycidae</taxon>
        <taxon>Eupodiscales</taxon>
        <taxon>Parodontellaceae</taxon>
        <taxon>Trieres</taxon>
    </lineage>
</organism>
<dbReference type="Pfam" id="PF19422">
    <property type="entry name" value="Ariadne"/>
    <property type="match status" value="1"/>
</dbReference>
<accession>A0A7S1Z2U4</accession>
<dbReference type="InterPro" id="IPR045840">
    <property type="entry name" value="Ariadne"/>
</dbReference>
<dbReference type="EMBL" id="HBGO01006840">
    <property type="protein sequence ID" value="CAD9326570.1"/>
    <property type="molecule type" value="Transcribed_RNA"/>
</dbReference>
<gene>
    <name evidence="2" type="ORF">OSIN01602_LOCUS3834</name>
</gene>
<dbReference type="Gene3D" id="1.20.120.1750">
    <property type="match status" value="1"/>
</dbReference>
<reference evidence="2" key="1">
    <citation type="submission" date="2021-01" db="EMBL/GenBank/DDBJ databases">
        <authorList>
            <person name="Corre E."/>
            <person name="Pelletier E."/>
            <person name="Niang G."/>
            <person name="Scheremetjew M."/>
            <person name="Finn R."/>
            <person name="Kale V."/>
            <person name="Holt S."/>
            <person name="Cochrane G."/>
            <person name="Meng A."/>
            <person name="Brown T."/>
            <person name="Cohen L."/>
        </authorList>
    </citation>
    <scope>NUCLEOTIDE SEQUENCE</scope>
    <source>
        <strain evidence="2">Grunow 1884</strain>
    </source>
</reference>
<evidence type="ECO:0000313" key="2">
    <source>
        <dbReference type="EMBL" id="CAD9326570.1"/>
    </source>
</evidence>
<protein>
    <recommendedName>
        <fullName evidence="1">Ariadne domain-containing protein</fullName>
    </recommendedName>
</protein>
<feature type="domain" description="Ariadne" evidence="1">
    <location>
        <begin position="17"/>
        <end position="131"/>
    </location>
</feature>
<name>A0A7S1Z2U4_TRICV</name>
<dbReference type="AlphaFoldDB" id="A0A7S1Z2U4"/>
<evidence type="ECO:0000259" key="1">
    <source>
        <dbReference type="Pfam" id="PF19422"/>
    </source>
</evidence>
<proteinExistence type="predicted"/>
<sequence length="145" mass="17131">MEKGKSNIEMAQAELDRYLHCYNRFHSHAVGQTFSEDQLRKFIRDLEDRKEECEKPEERVFKNSLEQLIECRRVLKYSYAVMYYMKDGSVGKTLFEDHQKMLESFTERLSGLTEKRFVEIDQKDLMNLTGAVKQFVKNVLAGGPY</sequence>